<keyword evidence="4" id="KW-1185">Reference proteome</keyword>
<evidence type="ECO:0000259" key="2">
    <source>
        <dbReference type="Pfam" id="PF13511"/>
    </source>
</evidence>
<dbReference type="AlphaFoldDB" id="A0A4R6TUU4"/>
<feature type="chain" id="PRO_5020883273" evidence="1">
    <location>
        <begin position="24"/>
        <end position="215"/>
    </location>
</feature>
<evidence type="ECO:0000313" key="4">
    <source>
        <dbReference type="Proteomes" id="UP000294575"/>
    </source>
</evidence>
<dbReference type="OrthoDB" id="6366673at2"/>
<keyword evidence="1" id="KW-0732">Signal</keyword>
<proteinExistence type="predicted"/>
<feature type="domain" description="DUF4124" evidence="2">
    <location>
        <begin position="13"/>
        <end position="56"/>
    </location>
</feature>
<evidence type="ECO:0000256" key="1">
    <source>
        <dbReference type="SAM" id="SignalP"/>
    </source>
</evidence>
<dbReference type="RefSeq" id="WP_101495661.1">
    <property type="nucleotide sequence ID" value="NZ_LNJZ01000002.1"/>
</dbReference>
<feature type="signal peptide" evidence="1">
    <location>
        <begin position="1"/>
        <end position="23"/>
    </location>
</feature>
<dbReference type="Proteomes" id="UP000294575">
    <property type="component" value="Unassembled WGS sequence"/>
</dbReference>
<reference evidence="3 4" key="1">
    <citation type="submission" date="2019-03" db="EMBL/GenBank/DDBJ databases">
        <title>Genomic Encyclopedia of Type Strains, Phase IV (KMG-IV): sequencing the most valuable type-strain genomes for metagenomic binning, comparative biology and taxonomic classification.</title>
        <authorList>
            <person name="Goeker M."/>
        </authorList>
    </citation>
    <scope>NUCLEOTIDE SEQUENCE [LARGE SCALE GENOMIC DNA]</scope>
    <source>
        <strain evidence="3 4">DSM 28679</strain>
    </source>
</reference>
<name>A0A4R6TUU4_9GAMM</name>
<dbReference type="InterPro" id="IPR025392">
    <property type="entry name" value="DUF4124"/>
</dbReference>
<comment type="caution">
    <text evidence="3">The sequence shown here is derived from an EMBL/GenBank/DDBJ whole genome shotgun (WGS) entry which is preliminary data.</text>
</comment>
<dbReference type="Pfam" id="PF13511">
    <property type="entry name" value="DUF4124"/>
    <property type="match status" value="1"/>
</dbReference>
<dbReference type="EMBL" id="SNYK01000007">
    <property type="protein sequence ID" value="TDQ37528.1"/>
    <property type="molecule type" value="Genomic_DNA"/>
</dbReference>
<evidence type="ECO:0000313" key="3">
    <source>
        <dbReference type="EMBL" id="TDQ37528.1"/>
    </source>
</evidence>
<sequence length="215" mass="23807">MKPAILAVLLTLTMLAGPHAALAQIYSYVDESGQRVFTDRPPATADSTKVEIPPVNRMPAGQRIIKLQAPAELKQQLAPPPPLYQALQLVSPVQDDTLRNTGTVIDIHASSTPQLLPGHHYQAWLDGAAHGSASTQAQWQIRDVERGSHQLAVQLLDENGKTLMQTPAITIHVKQTSLAERRRIRPCEKDDYGKRPECPLADKPEEKKSWWRLGL</sequence>
<gene>
    <name evidence="3" type="ORF">DFQ45_10733</name>
</gene>
<organism evidence="3 4">
    <name type="scientific">Thiopseudomonas denitrificans</name>
    <dbReference type="NCBI Taxonomy" id="1501432"/>
    <lineage>
        <taxon>Bacteria</taxon>
        <taxon>Pseudomonadati</taxon>
        <taxon>Pseudomonadota</taxon>
        <taxon>Gammaproteobacteria</taxon>
        <taxon>Pseudomonadales</taxon>
        <taxon>Pseudomonadaceae</taxon>
        <taxon>Thiopseudomonas</taxon>
    </lineage>
</organism>
<accession>A0A4R6TUU4</accession>
<protein>
    <submittedName>
        <fullName evidence="3">Uncharacterized protein DUF4124</fullName>
    </submittedName>
</protein>